<dbReference type="PROSITE" id="PS50186">
    <property type="entry name" value="DEP"/>
    <property type="match status" value="1"/>
</dbReference>
<keyword evidence="4" id="KW-0963">Cytoplasm</keyword>
<dbReference type="PANTHER" id="PTHR10878:SF25">
    <property type="entry name" value="SEGMENT POLARITY PROTEIN DISHEVELLED"/>
    <property type="match status" value="1"/>
</dbReference>
<dbReference type="InterPro" id="IPR000591">
    <property type="entry name" value="DEP_dom"/>
</dbReference>
<dbReference type="PRINTS" id="PR01760">
    <property type="entry name" value="DISHEVELLED"/>
</dbReference>
<dbReference type="GO" id="GO:0035556">
    <property type="term" value="P:intracellular signal transduction"/>
    <property type="evidence" value="ECO:0007669"/>
    <property type="project" value="InterPro"/>
</dbReference>
<evidence type="ECO:0000256" key="5">
    <source>
        <dbReference type="ARBA" id="ARBA00022687"/>
    </source>
</evidence>
<accession>A0A0U2GRA3</accession>
<evidence type="ECO:0000259" key="8">
    <source>
        <dbReference type="PROSITE" id="PS50106"/>
    </source>
</evidence>
<dbReference type="FunFam" id="2.30.42.10:FF:000203">
    <property type="entry name" value="DiSHevelled related"/>
    <property type="match status" value="1"/>
</dbReference>
<evidence type="ECO:0000313" key="11">
    <source>
        <dbReference type="EMBL" id="ALB75311.1"/>
    </source>
</evidence>
<dbReference type="InterPro" id="IPR001478">
    <property type="entry name" value="PDZ"/>
</dbReference>
<evidence type="ECO:0000256" key="7">
    <source>
        <dbReference type="SAM" id="MobiDB-lite"/>
    </source>
</evidence>
<protein>
    <submittedName>
        <fullName evidence="11">Dishevelled</fullName>
    </submittedName>
</protein>
<dbReference type="Pfam" id="PF00610">
    <property type="entry name" value="DEP"/>
    <property type="match status" value="1"/>
</dbReference>
<evidence type="ECO:0000256" key="1">
    <source>
        <dbReference type="ARBA" id="ARBA00004496"/>
    </source>
</evidence>
<dbReference type="GO" id="GO:0060070">
    <property type="term" value="P:canonical Wnt signaling pathway"/>
    <property type="evidence" value="ECO:0007669"/>
    <property type="project" value="TreeGrafter"/>
</dbReference>
<evidence type="ECO:0000256" key="2">
    <source>
        <dbReference type="ARBA" id="ARBA00008735"/>
    </source>
</evidence>
<dbReference type="Gene3D" id="2.30.42.10">
    <property type="match status" value="1"/>
</dbReference>
<dbReference type="FunFam" id="1.10.10.10:FF:000040">
    <property type="entry name" value="segment polarity protein dishevelled homolog DVL-3"/>
    <property type="match status" value="1"/>
</dbReference>
<reference evidence="11" key="1">
    <citation type="submission" date="2014-10" db="EMBL/GenBank/DDBJ databases">
        <title>The Rho/Rock Pathway Is a Key Ancestral Toolkit Involved in Morphogenesis and Cell Proliferation.</title>
        <authorList>
            <person name="Schenkelaars Q."/>
            <person name="Fierro-Constain L."/>
            <person name="Renard E."/>
            <person name="Borchiellini C."/>
            <person name="Hill A.L."/>
        </authorList>
    </citation>
    <scope>NUCLEOTIDE SEQUENCE</scope>
</reference>
<feature type="region of interest" description="Disordered" evidence="7">
    <location>
        <begin position="185"/>
        <end position="205"/>
    </location>
</feature>
<organism evidence="11">
    <name type="scientific">Ephydatia muelleri</name>
    <name type="common">Mueller's freshwater sponge</name>
    <name type="synonym">Spongilla muelleri</name>
    <dbReference type="NCBI Taxonomy" id="6052"/>
    <lineage>
        <taxon>Eukaryota</taxon>
        <taxon>Metazoa</taxon>
        <taxon>Porifera</taxon>
        <taxon>Demospongiae</taxon>
        <taxon>Heteroscleromorpha</taxon>
        <taxon>Spongillida</taxon>
        <taxon>Spongillidae</taxon>
        <taxon>Ephydatia</taxon>
    </lineage>
</organism>
<comment type="similarity">
    <text evidence="2">Belongs to the DSH family.</text>
</comment>
<dbReference type="PROSITE" id="PS50106">
    <property type="entry name" value="PDZ"/>
    <property type="match status" value="1"/>
</dbReference>
<dbReference type="SUPFAM" id="SSF54236">
    <property type="entry name" value="Ubiquitin-like"/>
    <property type="match status" value="1"/>
</dbReference>
<keyword evidence="5 6" id="KW-0879">Wnt signaling pathway</keyword>
<dbReference type="InterPro" id="IPR038207">
    <property type="entry name" value="DIX_dom_sf"/>
</dbReference>
<evidence type="ECO:0000256" key="6">
    <source>
        <dbReference type="PROSITE-ProRule" id="PRU00069"/>
    </source>
</evidence>
<dbReference type="SMART" id="SM00228">
    <property type="entry name" value="PDZ"/>
    <property type="match status" value="1"/>
</dbReference>
<feature type="compositionally biased region" description="Low complexity" evidence="7">
    <location>
        <begin position="515"/>
        <end position="576"/>
    </location>
</feature>
<dbReference type="Pfam" id="PF00778">
    <property type="entry name" value="DIX"/>
    <property type="match status" value="1"/>
</dbReference>
<feature type="domain" description="DIX" evidence="10">
    <location>
        <begin position="1"/>
        <end position="82"/>
    </location>
</feature>
<proteinExistence type="evidence at transcript level"/>
<dbReference type="InterPro" id="IPR036388">
    <property type="entry name" value="WH-like_DNA-bd_sf"/>
</dbReference>
<comment type="subcellular location">
    <subcellularLocation>
        <location evidence="1">Cytoplasm</location>
    </subcellularLocation>
</comment>
<feature type="domain" description="PDZ" evidence="8">
    <location>
        <begin position="216"/>
        <end position="288"/>
    </location>
</feature>
<dbReference type="InterPro" id="IPR008339">
    <property type="entry name" value="Dishevelled_fam"/>
</dbReference>
<evidence type="ECO:0000256" key="4">
    <source>
        <dbReference type="ARBA" id="ARBA00022490"/>
    </source>
</evidence>
<evidence type="ECO:0000256" key="3">
    <source>
        <dbReference type="ARBA" id="ARBA00022473"/>
    </source>
</evidence>
<dbReference type="CDD" id="cd06717">
    <property type="entry name" value="PDZ_Dishevelled-like"/>
    <property type="match status" value="1"/>
</dbReference>
<evidence type="ECO:0000259" key="10">
    <source>
        <dbReference type="PROSITE" id="PS50841"/>
    </source>
</evidence>
<dbReference type="PANTHER" id="PTHR10878">
    <property type="entry name" value="SEGMENT POLARITY PROTEIN DISHEVELLED"/>
    <property type="match status" value="1"/>
</dbReference>
<dbReference type="Gene3D" id="2.40.240.130">
    <property type="match status" value="1"/>
</dbReference>
<dbReference type="SMART" id="SM00049">
    <property type="entry name" value="DEP"/>
    <property type="match status" value="1"/>
</dbReference>
<dbReference type="PROSITE" id="PS50841">
    <property type="entry name" value="DIX"/>
    <property type="match status" value="1"/>
</dbReference>
<sequence length="644" mass="69558">MEETKVIYYIDDEETPYLMKVPTAPEKVTLGDFKAQLNRVYHKFFFKSMDDDFGVVKEEVADDDALLPSANGRVVCWVVTGESSASGSDVGAPKGDTASVRARGEDEMSIASGMSKASSRSHRHRQHRRHHRGKLPNGHTSDMDSCTDIASATDLDATSFCDTEDTQSRVSASTLTSLQPRKKVLTKTRPKIPRSSSCSTMTSSSVTTDGSMQIINVVLNMDSVSFLGISIVGQTSEDGAGGIYVGTVMKGGAVAADGRIEKGDMLLEVNGISFEKMSNDDAVRTLREIVQQPGTITLTVAKCWGAEPVLPQFEPRMEPIRPIDPSAWVMQANQQGEYSRPFTGSPTLSTMTSVSSPSLVSSMPESDTMQSKLTLTTPMYRIAKALATPTSGLEVKDRIWLKMTIPKSFIGSDLVDWLNINVEGFIDRRHARKYAALMLKHGFIRHTVNKITFSEQCYYVFGDFRAAANSLPAEFSNLHLSDSGDGDTLGPLPSNHWGSSDGEYSAQFEYFSTPSRPTAAASSSSHSSKSNSPSPDNRPPSGHHSPAGSGTSGSSSRHRSASINSNGNNGSSNGIAESQISHMKHSASMSSSSGFSSVSQQIDRHSIHSSRNSALGVPSHLGQSRESFLQALDNPIAEHFIDVM</sequence>
<dbReference type="InterPro" id="IPR036034">
    <property type="entry name" value="PDZ_sf"/>
</dbReference>
<dbReference type="InterPro" id="IPR001158">
    <property type="entry name" value="DIX"/>
</dbReference>
<feature type="region of interest" description="Disordered" evidence="7">
    <location>
        <begin position="515"/>
        <end position="619"/>
    </location>
</feature>
<name>A0A0U2GRA3_EPHMU</name>
<feature type="region of interest" description="Disordered" evidence="7">
    <location>
        <begin position="83"/>
        <end position="142"/>
    </location>
</feature>
<evidence type="ECO:0000259" key="9">
    <source>
        <dbReference type="PROSITE" id="PS50186"/>
    </source>
</evidence>
<dbReference type="GO" id="GO:0005829">
    <property type="term" value="C:cytosol"/>
    <property type="evidence" value="ECO:0007669"/>
    <property type="project" value="TreeGrafter"/>
</dbReference>
<dbReference type="EMBL" id="KM983305">
    <property type="protein sequence ID" value="ALB75311.1"/>
    <property type="molecule type" value="mRNA"/>
</dbReference>
<dbReference type="SUPFAM" id="SSF50156">
    <property type="entry name" value="PDZ domain-like"/>
    <property type="match status" value="1"/>
</dbReference>
<feature type="compositionally biased region" description="Low complexity" evidence="7">
    <location>
        <begin position="586"/>
        <end position="599"/>
    </location>
</feature>
<feature type="compositionally biased region" description="Basic residues" evidence="7">
    <location>
        <begin position="119"/>
        <end position="134"/>
    </location>
</feature>
<dbReference type="AlphaFoldDB" id="A0A0U2GRA3"/>
<dbReference type="FunFam" id="2.40.240.130:FF:000001">
    <property type="entry name" value="Segment polarity protein dishevelled homolog DVL-1"/>
    <property type="match status" value="1"/>
</dbReference>
<dbReference type="InterPro" id="IPR036390">
    <property type="entry name" value="WH_DNA-bd_sf"/>
</dbReference>
<dbReference type="SUPFAM" id="SSF46785">
    <property type="entry name" value="Winged helix' DNA-binding domain"/>
    <property type="match status" value="1"/>
</dbReference>
<dbReference type="Gene3D" id="1.10.10.10">
    <property type="entry name" value="Winged helix-like DNA-binding domain superfamily/Winged helix DNA-binding domain"/>
    <property type="match status" value="1"/>
</dbReference>
<feature type="compositionally biased region" description="Low complexity" evidence="7">
    <location>
        <begin position="195"/>
        <end position="205"/>
    </location>
</feature>
<dbReference type="SMART" id="SM00021">
    <property type="entry name" value="DAX"/>
    <property type="match status" value="1"/>
</dbReference>
<dbReference type="CDD" id="cd04438">
    <property type="entry name" value="DEP_dishevelled"/>
    <property type="match status" value="1"/>
</dbReference>
<feature type="domain" description="DEP" evidence="9">
    <location>
        <begin position="389"/>
        <end position="463"/>
    </location>
</feature>
<dbReference type="InterPro" id="IPR015506">
    <property type="entry name" value="Dsh/Dvl-rel"/>
</dbReference>
<dbReference type="Pfam" id="PF00595">
    <property type="entry name" value="PDZ"/>
    <property type="match status" value="1"/>
</dbReference>
<dbReference type="InterPro" id="IPR029071">
    <property type="entry name" value="Ubiquitin-like_domsf"/>
</dbReference>
<keyword evidence="3" id="KW-0217">Developmental protein</keyword>